<name>A0ABU7Z3E9_9MICO</name>
<evidence type="ECO:0000313" key="3">
    <source>
        <dbReference type="EMBL" id="MEG3613960.1"/>
    </source>
</evidence>
<evidence type="ECO:0000259" key="2">
    <source>
        <dbReference type="Pfam" id="PF07811"/>
    </source>
</evidence>
<dbReference type="EMBL" id="JBAGLP010000105">
    <property type="protein sequence ID" value="MEG3613960.1"/>
    <property type="molecule type" value="Genomic_DNA"/>
</dbReference>
<dbReference type="RefSeq" id="WP_332900823.1">
    <property type="nucleotide sequence ID" value="NZ_JBAGLP010000105.1"/>
</dbReference>
<evidence type="ECO:0000256" key="1">
    <source>
        <dbReference type="SAM" id="Phobius"/>
    </source>
</evidence>
<feature type="transmembrane region" description="Helical" evidence="1">
    <location>
        <begin position="21"/>
        <end position="40"/>
    </location>
</feature>
<proteinExistence type="predicted"/>
<dbReference type="Proteomes" id="UP001310387">
    <property type="component" value="Unassembled WGS sequence"/>
</dbReference>
<keyword evidence="1" id="KW-0812">Transmembrane</keyword>
<organism evidence="3 4">
    <name type="scientific">Isoptericola haloaureus</name>
    <dbReference type="NCBI Taxonomy" id="1542902"/>
    <lineage>
        <taxon>Bacteria</taxon>
        <taxon>Bacillati</taxon>
        <taxon>Actinomycetota</taxon>
        <taxon>Actinomycetes</taxon>
        <taxon>Micrococcales</taxon>
        <taxon>Promicromonosporaceae</taxon>
        <taxon>Isoptericola</taxon>
    </lineage>
</organism>
<accession>A0ABU7Z3E9</accession>
<dbReference type="InterPro" id="IPR012495">
    <property type="entry name" value="TadE-like_dom"/>
</dbReference>
<keyword evidence="1" id="KW-0472">Membrane</keyword>
<gene>
    <name evidence="3" type="ORF">V5O49_02355</name>
</gene>
<sequence>MTSIRIRPADDRGAAAVEFALVAPVLIALLLGIVSFGYAYHVQTVLGNAARDGVRVLALSDGADPAAEARSAAISSAAPSVALTTGQISVTPAAGCDADGAPENATVDITVADVSLLGGFLAVDLTGSGTMRCNG</sequence>
<keyword evidence="4" id="KW-1185">Reference proteome</keyword>
<feature type="domain" description="TadE-like" evidence="2">
    <location>
        <begin position="13"/>
        <end position="55"/>
    </location>
</feature>
<reference evidence="3" key="2">
    <citation type="submission" date="2024-02" db="EMBL/GenBank/DDBJ databases">
        <authorList>
            <person name="Prathaban M."/>
            <person name="Mythili R."/>
            <person name="Sharmila Devi N."/>
            <person name="Sobanaa M."/>
            <person name="Prathiviraj R."/>
            <person name="Selvin J."/>
        </authorList>
    </citation>
    <scope>NUCLEOTIDE SEQUENCE</scope>
    <source>
        <strain evidence="3">MP1014</strain>
    </source>
</reference>
<protein>
    <submittedName>
        <fullName evidence="3">TadE family protein</fullName>
    </submittedName>
</protein>
<keyword evidence="1" id="KW-1133">Transmembrane helix</keyword>
<reference evidence="3" key="1">
    <citation type="journal article" date="2024" name="Antonie Van Leeuwenhoek">
        <title>Isoptericola haloaureus sp. nov., a dimorphic actinobacterium isolated from mangrove sediments of southeast India, implicating biosaline agricultural significance through nitrogen fixation and salt tolerance genes.</title>
        <authorList>
            <person name="Prathaban M."/>
            <person name="Prathiviraj R."/>
            <person name="Ravichandran M."/>
            <person name="Natarajan S.D."/>
            <person name="Sobanaa M."/>
            <person name="Hari Krishna Kumar S."/>
            <person name="Chandrasekar V."/>
            <person name="Selvin J."/>
        </authorList>
    </citation>
    <scope>NUCLEOTIDE SEQUENCE</scope>
    <source>
        <strain evidence="3">MP1014</strain>
    </source>
</reference>
<comment type="caution">
    <text evidence="3">The sequence shown here is derived from an EMBL/GenBank/DDBJ whole genome shotgun (WGS) entry which is preliminary data.</text>
</comment>
<dbReference type="Pfam" id="PF07811">
    <property type="entry name" value="TadE"/>
    <property type="match status" value="1"/>
</dbReference>
<evidence type="ECO:0000313" key="4">
    <source>
        <dbReference type="Proteomes" id="UP001310387"/>
    </source>
</evidence>